<name>A0ABY1Q7S5_9SPHN</name>
<dbReference type="RefSeq" id="WP_283405428.1">
    <property type="nucleotide sequence ID" value="NZ_FXUI01000002.1"/>
</dbReference>
<sequence length="112" mass="12914">MNTQSTLHTIVDSTDRLHLEVDRNLKITSGAIEASQEVPDEVLRRIRDTRDYQDAKFAPDDVKIAELPGALVDHWYRQGFSIWDPNITAQDILNRLQREDLSAFICTSKTFR</sequence>
<accession>A0ABY1Q7S5</accession>
<dbReference type="Proteomes" id="UP001157910">
    <property type="component" value="Unassembled WGS sequence"/>
</dbReference>
<dbReference type="EMBL" id="FXUI01000002">
    <property type="protein sequence ID" value="SMP58349.1"/>
    <property type="molecule type" value="Genomic_DNA"/>
</dbReference>
<evidence type="ECO:0000313" key="1">
    <source>
        <dbReference type="EMBL" id="SMP58349.1"/>
    </source>
</evidence>
<gene>
    <name evidence="1" type="ORF">SAMN06296065_102455</name>
</gene>
<keyword evidence="2" id="KW-1185">Reference proteome</keyword>
<protein>
    <submittedName>
        <fullName evidence="1">Uncharacterized protein</fullName>
    </submittedName>
</protein>
<organism evidence="1 2">
    <name type="scientific">Novosphingobium panipatense</name>
    <dbReference type="NCBI Taxonomy" id="428991"/>
    <lineage>
        <taxon>Bacteria</taxon>
        <taxon>Pseudomonadati</taxon>
        <taxon>Pseudomonadota</taxon>
        <taxon>Alphaproteobacteria</taxon>
        <taxon>Sphingomonadales</taxon>
        <taxon>Sphingomonadaceae</taxon>
        <taxon>Novosphingobium</taxon>
    </lineage>
</organism>
<evidence type="ECO:0000313" key="2">
    <source>
        <dbReference type="Proteomes" id="UP001157910"/>
    </source>
</evidence>
<comment type="caution">
    <text evidence="1">The sequence shown here is derived from an EMBL/GenBank/DDBJ whole genome shotgun (WGS) entry which is preliminary data.</text>
</comment>
<proteinExistence type="predicted"/>
<reference evidence="1 2" key="1">
    <citation type="submission" date="2017-05" db="EMBL/GenBank/DDBJ databases">
        <authorList>
            <person name="Varghese N."/>
            <person name="Submissions S."/>
        </authorList>
    </citation>
    <scope>NUCLEOTIDE SEQUENCE [LARGE SCALE GENOMIC DNA]</scope>
    <source>
        <strain evidence="1 2">SM16</strain>
    </source>
</reference>